<evidence type="ECO:0000313" key="3">
    <source>
        <dbReference type="Proteomes" id="UP000242637"/>
    </source>
</evidence>
<protein>
    <submittedName>
        <fullName evidence="2">ComE operon protein 1</fullName>
    </submittedName>
</protein>
<dbReference type="RefSeq" id="WP_051277687.1">
    <property type="nucleotide sequence ID" value="NZ_LT906453.1"/>
</dbReference>
<dbReference type="SMART" id="SM00278">
    <property type="entry name" value="HhH1"/>
    <property type="match status" value="2"/>
</dbReference>
<dbReference type="GeneID" id="63459700"/>
<name>A0A239VJ61_9MICO</name>
<feature type="domain" description="Helix-hairpin-helix DNA-binding motif class 1" evidence="1">
    <location>
        <begin position="39"/>
        <end position="58"/>
    </location>
</feature>
<dbReference type="InterPro" id="IPR003583">
    <property type="entry name" value="Hlx-hairpin-Hlx_DNA-bd_motif"/>
</dbReference>
<dbReference type="Pfam" id="PF12836">
    <property type="entry name" value="HHH_3"/>
    <property type="match status" value="1"/>
</dbReference>
<dbReference type="NCBIfam" id="TIGR00426">
    <property type="entry name" value="competence protein ComEA helix-hairpin-helix repeat region"/>
    <property type="match status" value="1"/>
</dbReference>
<dbReference type="KEGG" id="dco:SAMEA4475696_1488"/>
<dbReference type="GO" id="GO:0003677">
    <property type="term" value="F:DNA binding"/>
    <property type="evidence" value="ECO:0007669"/>
    <property type="project" value="InterPro"/>
</dbReference>
<dbReference type="AlphaFoldDB" id="A0A239VJ61"/>
<dbReference type="EMBL" id="LT906453">
    <property type="protein sequence ID" value="SNV22331.1"/>
    <property type="molecule type" value="Genomic_DNA"/>
</dbReference>
<reference evidence="2 3" key="1">
    <citation type="submission" date="2017-06" db="EMBL/GenBank/DDBJ databases">
        <authorList>
            <consortium name="Pathogen Informatics"/>
        </authorList>
    </citation>
    <scope>NUCLEOTIDE SEQUENCE [LARGE SCALE GENOMIC DNA]</scope>
    <source>
        <strain evidence="2 3">NCTC13039</strain>
    </source>
</reference>
<evidence type="ECO:0000313" key="2">
    <source>
        <dbReference type="EMBL" id="SNV22331.1"/>
    </source>
</evidence>
<accession>A0A239VJ61</accession>
<dbReference type="InterPro" id="IPR004509">
    <property type="entry name" value="Competence_ComEA_HhH"/>
</dbReference>
<dbReference type="Gene3D" id="1.10.150.320">
    <property type="entry name" value="Photosystem II 12 kDa extrinsic protein"/>
    <property type="match status" value="1"/>
</dbReference>
<dbReference type="Proteomes" id="UP000242637">
    <property type="component" value="Chromosome 1"/>
</dbReference>
<dbReference type="GO" id="GO:0015627">
    <property type="term" value="C:type II protein secretion system complex"/>
    <property type="evidence" value="ECO:0007669"/>
    <property type="project" value="TreeGrafter"/>
</dbReference>
<dbReference type="PANTHER" id="PTHR21180:SF32">
    <property type="entry name" value="ENDONUCLEASE_EXONUCLEASE_PHOSPHATASE FAMILY DOMAIN-CONTAINING PROTEIN 1"/>
    <property type="match status" value="1"/>
</dbReference>
<keyword evidence="3" id="KW-1185">Reference proteome</keyword>
<organism evidence="2 3">
    <name type="scientific">Dermatophilus congolensis</name>
    <dbReference type="NCBI Taxonomy" id="1863"/>
    <lineage>
        <taxon>Bacteria</taxon>
        <taxon>Bacillati</taxon>
        <taxon>Actinomycetota</taxon>
        <taxon>Actinomycetes</taxon>
        <taxon>Micrococcales</taxon>
        <taxon>Dermatophilaceae</taxon>
        <taxon>Dermatophilus</taxon>
    </lineage>
</organism>
<dbReference type="InterPro" id="IPR010994">
    <property type="entry name" value="RuvA_2-like"/>
</dbReference>
<dbReference type="GO" id="GO:0015628">
    <property type="term" value="P:protein secretion by the type II secretion system"/>
    <property type="evidence" value="ECO:0007669"/>
    <property type="project" value="TreeGrafter"/>
</dbReference>
<proteinExistence type="predicted"/>
<dbReference type="PANTHER" id="PTHR21180">
    <property type="entry name" value="ENDONUCLEASE/EXONUCLEASE/PHOSPHATASE FAMILY DOMAIN-CONTAINING PROTEIN 1"/>
    <property type="match status" value="1"/>
</dbReference>
<gene>
    <name evidence="2" type="primary">comEA</name>
    <name evidence="2" type="ORF">SAMEA4475696_01488</name>
</gene>
<evidence type="ECO:0000259" key="1">
    <source>
        <dbReference type="SMART" id="SM00278"/>
    </source>
</evidence>
<dbReference type="InterPro" id="IPR051675">
    <property type="entry name" value="Endo/Exo/Phosphatase_dom_1"/>
</dbReference>
<dbReference type="OrthoDB" id="9758724at2"/>
<dbReference type="GO" id="GO:0006281">
    <property type="term" value="P:DNA repair"/>
    <property type="evidence" value="ECO:0007669"/>
    <property type="project" value="InterPro"/>
</dbReference>
<dbReference type="STRING" id="1121387.GCA_000429885_02154"/>
<sequence>MVNIIVAALGEAAPAASVSSPGTSTTAAGKVNLNSADQTTLETLPGVGPVMAGKIIKWRTDNGRFTRVEDLNEVSGVGEKTFAKLAQLVTV</sequence>
<dbReference type="SUPFAM" id="SSF47781">
    <property type="entry name" value="RuvA domain 2-like"/>
    <property type="match status" value="1"/>
</dbReference>
<feature type="domain" description="Helix-hairpin-helix DNA-binding motif class 1" evidence="1">
    <location>
        <begin position="69"/>
        <end position="88"/>
    </location>
</feature>